<keyword evidence="3" id="KW-0687">Ribonucleoprotein</keyword>
<dbReference type="EMBL" id="NMUH01000114">
    <property type="protein sequence ID" value="MQL71951.1"/>
    <property type="molecule type" value="Genomic_DNA"/>
</dbReference>
<protein>
    <recommendedName>
        <fullName evidence="7">40S ribosomal protein S21</fullName>
    </recommendedName>
</protein>
<organism evidence="5 6">
    <name type="scientific">Colocasia esculenta</name>
    <name type="common">Wild taro</name>
    <name type="synonym">Arum esculentum</name>
    <dbReference type="NCBI Taxonomy" id="4460"/>
    <lineage>
        <taxon>Eukaryota</taxon>
        <taxon>Viridiplantae</taxon>
        <taxon>Streptophyta</taxon>
        <taxon>Embryophyta</taxon>
        <taxon>Tracheophyta</taxon>
        <taxon>Spermatophyta</taxon>
        <taxon>Magnoliopsida</taxon>
        <taxon>Liliopsida</taxon>
        <taxon>Araceae</taxon>
        <taxon>Aroideae</taxon>
        <taxon>Colocasieae</taxon>
        <taxon>Colocasia</taxon>
    </lineage>
</organism>
<accession>A0A843TLY0</accession>
<reference evidence="5" key="1">
    <citation type="submission" date="2017-07" db="EMBL/GenBank/DDBJ databases">
        <title>Taro Niue Genome Assembly and Annotation.</title>
        <authorList>
            <person name="Atibalentja N."/>
            <person name="Keating K."/>
            <person name="Fields C.J."/>
        </authorList>
    </citation>
    <scope>NUCLEOTIDE SEQUENCE</scope>
    <source>
        <strain evidence="5">Niue_2</strain>
        <tissue evidence="5">Leaf</tissue>
    </source>
</reference>
<sequence length="159" mass="17932">MQNEEGQMMDLYILRKCSATNKLITAKDHASIQVNVGHLDASGVYTGQPTTTSPPRPRPRSHLSCTLRPEDGRGSEESRAMGESPHAATGSLSRLRPKRRRARYCANVRGPGKEEERSRARCRLAPALRPPLLLCVENRRRRKRQKVGRPREEGLRAKK</sequence>
<dbReference type="GO" id="GO:0005840">
    <property type="term" value="C:ribosome"/>
    <property type="evidence" value="ECO:0007669"/>
    <property type="project" value="UniProtKB-KW"/>
</dbReference>
<feature type="region of interest" description="Disordered" evidence="4">
    <location>
        <begin position="137"/>
        <end position="159"/>
    </location>
</feature>
<dbReference type="Pfam" id="PF01249">
    <property type="entry name" value="Ribosomal_S21e"/>
    <property type="match status" value="1"/>
</dbReference>
<evidence type="ECO:0000256" key="1">
    <source>
        <dbReference type="ARBA" id="ARBA00010228"/>
    </source>
</evidence>
<dbReference type="GO" id="GO:0006412">
    <property type="term" value="P:translation"/>
    <property type="evidence" value="ECO:0007669"/>
    <property type="project" value="InterPro"/>
</dbReference>
<feature type="compositionally biased region" description="Basic and acidic residues" evidence="4">
    <location>
        <begin position="149"/>
        <end position="159"/>
    </location>
</feature>
<evidence type="ECO:0000313" key="5">
    <source>
        <dbReference type="EMBL" id="MQL71951.1"/>
    </source>
</evidence>
<dbReference type="Proteomes" id="UP000652761">
    <property type="component" value="Unassembled WGS sequence"/>
</dbReference>
<evidence type="ECO:0000256" key="3">
    <source>
        <dbReference type="ARBA" id="ARBA00023274"/>
    </source>
</evidence>
<proteinExistence type="inferred from homology"/>
<name>A0A843TLY0_COLES</name>
<dbReference type="Gene3D" id="3.30.1230.20">
    <property type="match status" value="1"/>
</dbReference>
<evidence type="ECO:0000313" key="6">
    <source>
        <dbReference type="Proteomes" id="UP000652761"/>
    </source>
</evidence>
<dbReference type="AlphaFoldDB" id="A0A843TLY0"/>
<feature type="compositionally biased region" description="Basic and acidic residues" evidence="4">
    <location>
        <begin position="68"/>
        <end position="80"/>
    </location>
</feature>
<keyword evidence="2" id="KW-0689">Ribosomal protein</keyword>
<evidence type="ECO:0000256" key="2">
    <source>
        <dbReference type="ARBA" id="ARBA00022980"/>
    </source>
</evidence>
<comment type="similarity">
    <text evidence="1">Belongs to the eukaryotic ribosomal protein eS21 family.</text>
</comment>
<keyword evidence="6" id="KW-1185">Reference proteome</keyword>
<evidence type="ECO:0008006" key="7">
    <source>
        <dbReference type="Google" id="ProtNLM"/>
    </source>
</evidence>
<evidence type="ECO:0000256" key="4">
    <source>
        <dbReference type="SAM" id="MobiDB-lite"/>
    </source>
</evidence>
<comment type="caution">
    <text evidence="5">The sequence shown here is derived from an EMBL/GenBank/DDBJ whole genome shotgun (WGS) entry which is preliminary data.</text>
</comment>
<feature type="region of interest" description="Disordered" evidence="4">
    <location>
        <begin position="41"/>
        <end position="120"/>
    </location>
</feature>
<dbReference type="GO" id="GO:0003735">
    <property type="term" value="F:structural constituent of ribosome"/>
    <property type="evidence" value="ECO:0007669"/>
    <property type="project" value="InterPro"/>
</dbReference>
<dbReference type="InterPro" id="IPR038579">
    <property type="entry name" value="Ribosomal_eS21_sf"/>
</dbReference>
<dbReference type="InterPro" id="IPR001931">
    <property type="entry name" value="Ribosomal_eS21"/>
</dbReference>
<dbReference type="OrthoDB" id="522601at2759"/>
<gene>
    <name evidence="5" type="ORF">Taro_004278</name>
</gene>
<dbReference type="PANTHER" id="PTHR10442">
    <property type="entry name" value="40S RIBOSOMAL PROTEIN S21"/>
    <property type="match status" value="1"/>
</dbReference>
<feature type="compositionally biased region" description="Basic residues" evidence="4">
    <location>
        <begin position="139"/>
        <end position="148"/>
    </location>
</feature>
<dbReference type="GO" id="GO:1990904">
    <property type="term" value="C:ribonucleoprotein complex"/>
    <property type="evidence" value="ECO:0007669"/>
    <property type="project" value="UniProtKB-KW"/>
</dbReference>